<dbReference type="PANTHER" id="PTHR31245">
    <property type="entry name" value="UBIQUITIN SYSTEM COMPONENT CUE PROTEIN"/>
    <property type="match status" value="1"/>
</dbReference>
<accession>A0A1J3JLF9</accession>
<protein>
    <submittedName>
        <fullName evidence="1">Uncharacterized protein</fullName>
    </submittedName>
</protein>
<gene>
    <name evidence="1" type="ORF">MP_TR25733_c0_g1_i1_g.75126</name>
</gene>
<organism evidence="1">
    <name type="scientific">Noccaea caerulescens</name>
    <name type="common">Alpine penny-cress</name>
    <name type="synonym">Thlaspi caerulescens</name>
    <dbReference type="NCBI Taxonomy" id="107243"/>
    <lineage>
        <taxon>Eukaryota</taxon>
        <taxon>Viridiplantae</taxon>
        <taxon>Streptophyta</taxon>
        <taxon>Embryophyta</taxon>
        <taxon>Tracheophyta</taxon>
        <taxon>Spermatophyta</taxon>
        <taxon>Magnoliopsida</taxon>
        <taxon>eudicotyledons</taxon>
        <taxon>Gunneridae</taxon>
        <taxon>Pentapetalae</taxon>
        <taxon>rosids</taxon>
        <taxon>malvids</taxon>
        <taxon>Brassicales</taxon>
        <taxon>Brassicaceae</taxon>
        <taxon>Coluteocarpeae</taxon>
        <taxon>Noccaea</taxon>
    </lineage>
</organism>
<dbReference type="EMBL" id="GEVM01012647">
    <property type="protein sequence ID" value="JAU93291.1"/>
    <property type="molecule type" value="Transcribed_RNA"/>
</dbReference>
<proteinExistence type="predicted"/>
<dbReference type="PANTHER" id="PTHR31245:SF16">
    <property type="entry name" value="UDP-GLUCOSE 6-DEHYDROGENASE"/>
    <property type="match status" value="1"/>
</dbReference>
<evidence type="ECO:0000313" key="1">
    <source>
        <dbReference type="EMBL" id="JAU93291.1"/>
    </source>
</evidence>
<sequence>MSTGVCGKRVGYDDYFGSSSSPTNKRSKWSSFGNRFVRKVLSNKKKVFEEAKESLRSISFNGEVNAFDGPVENWRDEDVIDGAKWVDRLVSEMAKAIDIDDMRRRIVVILESLERNIKHNSNVSEKLDCASLKENLQSLISDNQILKRVVANQHQRISENEERAKEVQA</sequence>
<name>A0A1J3JLF9_NOCCA</name>
<dbReference type="AlphaFoldDB" id="A0A1J3JLF9"/>
<reference evidence="1" key="1">
    <citation type="submission" date="2016-07" db="EMBL/GenBank/DDBJ databases">
        <title>De novo transcriptome assembly of four accessions of the metal hyperaccumulator plant Noccaea caerulescens.</title>
        <authorList>
            <person name="Blande D."/>
            <person name="Halimaa P."/>
            <person name="Tervahauta A.I."/>
            <person name="Aarts M.G."/>
            <person name="Karenlampi S.O."/>
        </authorList>
    </citation>
    <scope>NUCLEOTIDE SEQUENCE</scope>
</reference>